<dbReference type="EMBL" id="CAXDID020000049">
    <property type="protein sequence ID" value="CAL6004537.1"/>
    <property type="molecule type" value="Genomic_DNA"/>
</dbReference>
<evidence type="ECO:0000313" key="3">
    <source>
        <dbReference type="Proteomes" id="UP001642409"/>
    </source>
</evidence>
<evidence type="ECO:0000313" key="1">
    <source>
        <dbReference type="EMBL" id="CAI9929002.1"/>
    </source>
</evidence>
<dbReference type="AlphaFoldDB" id="A0AA86NYL1"/>
<accession>A0AA86NYL1</accession>
<comment type="caution">
    <text evidence="1">The sequence shown here is derived from an EMBL/GenBank/DDBJ whole genome shotgun (WGS) entry which is preliminary data.</text>
</comment>
<organism evidence="1">
    <name type="scientific">Hexamita inflata</name>
    <dbReference type="NCBI Taxonomy" id="28002"/>
    <lineage>
        <taxon>Eukaryota</taxon>
        <taxon>Metamonada</taxon>
        <taxon>Diplomonadida</taxon>
        <taxon>Hexamitidae</taxon>
        <taxon>Hexamitinae</taxon>
        <taxon>Hexamita</taxon>
    </lineage>
</organism>
<protein>
    <submittedName>
        <fullName evidence="2">Hypothetical_protein</fullName>
    </submittedName>
</protein>
<gene>
    <name evidence="1" type="ORF">HINF_LOCUS16647</name>
    <name evidence="2" type="ORF">HINF_LOCUS18931</name>
</gene>
<reference evidence="2 3" key="2">
    <citation type="submission" date="2024-07" db="EMBL/GenBank/DDBJ databases">
        <authorList>
            <person name="Akdeniz Z."/>
        </authorList>
    </citation>
    <scope>NUCLEOTIDE SEQUENCE [LARGE SCALE GENOMIC DNA]</scope>
</reference>
<dbReference type="EMBL" id="CATOUU010000424">
    <property type="protein sequence ID" value="CAI9929002.1"/>
    <property type="molecule type" value="Genomic_DNA"/>
</dbReference>
<evidence type="ECO:0000313" key="2">
    <source>
        <dbReference type="EMBL" id="CAL6004537.1"/>
    </source>
</evidence>
<proteinExistence type="predicted"/>
<keyword evidence="3" id="KW-1185">Reference proteome</keyword>
<name>A0AA86NYL1_9EUKA</name>
<dbReference type="Proteomes" id="UP001642409">
    <property type="component" value="Unassembled WGS sequence"/>
</dbReference>
<sequence>MPFPAEIYIGKNTTTRVLIFVQNGYIKLFQPEKNRLILCKSISSLIKFQIDNTTLFRLLFIGMKPLILHSIYRQQIQMELYASITNNPLNLKYSTDNLQIFPEHNQFELQPLNIEIDFELQQLKMNNQVIQKTQIYNFNKSFHELIHLICINDKSYGLKFDDFGAAHSFYTMLKGFLLFQVFANDDIAPQFDVKLGKLQLDIPELE</sequence>
<reference evidence="1" key="1">
    <citation type="submission" date="2023-06" db="EMBL/GenBank/DDBJ databases">
        <authorList>
            <person name="Kurt Z."/>
        </authorList>
    </citation>
    <scope>NUCLEOTIDE SEQUENCE</scope>
</reference>